<evidence type="ECO:0000259" key="2">
    <source>
        <dbReference type="Pfam" id="PF20434"/>
    </source>
</evidence>
<dbReference type="EMBL" id="JACIDR010000003">
    <property type="protein sequence ID" value="MBB3973628.1"/>
    <property type="molecule type" value="Genomic_DNA"/>
</dbReference>
<dbReference type="Gene3D" id="3.40.50.1820">
    <property type="entry name" value="alpha/beta hydrolase"/>
    <property type="match status" value="1"/>
</dbReference>
<sequence>MIEAPDMARAPQEVWDTLSQADRDRAYNNNLAVQNSAELIRERDALSAEWRAGHPAALDVPYGPKPRQAFDLYPASDPAAPCLVFIHGGYWQKNSREVFAAYAEGAAAIGWSVAMPSHTLAPDATLTEIVAEIGDALDWLTREGPQHGIAGPIVLSGWSAGGHLVAMTLNHSAVTAGLAVSGVYELAPIRDTFLNGALNLTDEEVATLSPLRLPVVQKPLAIAYGEAEVPALAHDSRALHALRAEAGAPGALIPIPGADHFTILDELRSAEGALVQAAQDVLALALDLKKGES</sequence>
<dbReference type="InterPro" id="IPR029058">
    <property type="entry name" value="AB_hydrolase_fold"/>
</dbReference>
<dbReference type="InterPro" id="IPR050300">
    <property type="entry name" value="GDXG_lipolytic_enzyme"/>
</dbReference>
<feature type="domain" description="BD-FAE-like" evidence="2">
    <location>
        <begin position="76"/>
        <end position="168"/>
    </location>
</feature>
<keyword evidence="4" id="KW-1185">Reference proteome</keyword>
<proteinExistence type="predicted"/>
<evidence type="ECO:0000256" key="1">
    <source>
        <dbReference type="ARBA" id="ARBA00022801"/>
    </source>
</evidence>
<evidence type="ECO:0000313" key="3">
    <source>
        <dbReference type="EMBL" id="MBB3973628.1"/>
    </source>
</evidence>
<dbReference type="Pfam" id="PF20434">
    <property type="entry name" value="BD-FAE"/>
    <property type="match status" value="1"/>
</dbReference>
<dbReference type="PANTHER" id="PTHR48081:SF33">
    <property type="entry name" value="KYNURENINE FORMAMIDASE"/>
    <property type="match status" value="1"/>
</dbReference>
<keyword evidence="1" id="KW-0378">Hydrolase</keyword>
<evidence type="ECO:0000313" key="4">
    <source>
        <dbReference type="Proteomes" id="UP000528964"/>
    </source>
</evidence>
<dbReference type="Proteomes" id="UP000528964">
    <property type="component" value="Unassembled WGS sequence"/>
</dbReference>
<accession>A0A7W6CYY4</accession>
<reference evidence="3 4" key="1">
    <citation type="submission" date="2020-08" db="EMBL/GenBank/DDBJ databases">
        <title>Genomic Encyclopedia of Type Strains, Phase IV (KMG-IV): sequencing the most valuable type-strain genomes for metagenomic binning, comparative biology and taxonomic classification.</title>
        <authorList>
            <person name="Goeker M."/>
        </authorList>
    </citation>
    <scope>NUCLEOTIDE SEQUENCE [LARGE SCALE GENOMIC DNA]</scope>
    <source>
        <strain evidence="3 4">DSM 25481</strain>
    </source>
</reference>
<comment type="caution">
    <text evidence="3">The sequence shown here is derived from an EMBL/GenBank/DDBJ whole genome shotgun (WGS) entry which is preliminary data.</text>
</comment>
<gene>
    <name evidence="3" type="ORF">GGR24_002298</name>
</gene>
<dbReference type="GO" id="GO:0016787">
    <property type="term" value="F:hydrolase activity"/>
    <property type="evidence" value="ECO:0007669"/>
    <property type="project" value="UniProtKB-KW"/>
</dbReference>
<dbReference type="InterPro" id="IPR049492">
    <property type="entry name" value="BD-FAE-like_dom"/>
</dbReference>
<dbReference type="SUPFAM" id="SSF53474">
    <property type="entry name" value="alpha/beta-Hydrolases"/>
    <property type="match status" value="1"/>
</dbReference>
<protein>
    <submittedName>
        <fullName evidence="3">Acetyl esterase/lipase</fullName>
    </submittedName>
</protein>
<name>A0A7W6CYY4_9HYPH</name>
<dbReference type="PANTHER" id="PTHR48081">
    <property type="entry name" value="AB HYDROLASE SUPERFAMILY PROTEIN C4A8.06C"/>
    <property type="match status" value="1"/>
</dbReference>
<organism evidence="3 4">
    <name type="scientific">Hansschlegelia beijingensis</name>
    <dbReference type="NCBI Taxonomy" id="1133344"/>
    <lineage>
        <taxon>Bacteria</taxon>
        <taxon>Pseudomonadati</taxon>
        <taxon>Pseudomonadota</taxon>
        <taxon>Alphaproteobacteria</taxon>
        <taxon>Hyphomicrobiales</taxon>
        <taxon>Methylopilaceae</taxon>
        <taxon>Hansschlegelia</taxon>
    </lineage>
</organism>
<dbReference type="AlphaFoldDB" id="A0A7W6CYY4"/>